<comment type="caution">
    <text evidence="2">The sequence shown here is derived from an EMBL/GenBank/DDBJ whole genome shotgun (WGS) entry which is preliminary data.</text>
</comment>
<sequence>MKKEEAEHLRISLRGLDITIRPITPEDNYAIAEVIRNSFIDNKIDHLEGVSLHDPALASLSTAYTSDKSGYWVAILNDQVVGGVGVAQLLGANEEYGEMQKLYLDKSVLGIGLGRCLIDLSIKKAREFGYKYLYLETLEELNSAVSLYEQFGFEHIEGSIGNTGHGSCEICMLKTL</sequence>
<evidence type="ECO:0000313" key="2">
    <source>
        <dbReference type="EMBL" id="PNI05140.1"/>
    </source>
</evidence>
<dbReference type="InterPro" id="IPR016181">
    <property type="entry name" value="Acyl_CoA_acyltransferase"/>
</dbReference>
<dbReference type="EMBL" id="POSK01000005">
    <property type="protein sequence ID" value="PNI05140.1"/>
    <property type="molecule type" value="Genomic_DNA"/>
</dbReference>
<evidence type="ECO:0000313" key="3">
    <source>
        <dbReference type="Proteomes" id="UP000236449"/>
    </source>
</evidence>
<reference evidence="2 3" key="1">
    <citation type="submission" date="2018-01" db="EMBL/GenBank/DDBJ databases">
        <title>Draft genome sequences of six Vibrio diazotrophicus strains isolated from deep-sea sediments of the Baltic Sea.</title>
        <authorList>
            <person name="Castillo D."/>
            <person name="Vandieken V."/>
            <person name="Chiang O."/>
            <person name="Middelboe M."/>
        </authorList>
    </citation>
    <scope>NUCLEOTIDE SEQUENCE [LARGE SCALE GENOMIC DNA]</scope>
    <source>
        <strain evidence="2 3">60.27F</strain>
    </source>
</reference>
<name>A0A2J8I3N7_VIBDI</name>
<feature type="domain" description="N-acetyltransferase" evidence="1">
    <location>
        <begin position="18"/>
        <end position="176"/>
    </location>
</feature>
<keyword evidence="2" id="KW-0808">Transferase</keyword>
<dbReference type="Gene3D" id="3.40.630.30">
    <property type="match status" value="1"/>
</dbReference>
<dbReference type="Proteomes" id="UP000236449">
    <property type="component" value="Unassembled WGS sequence"/>
</dbReference>
<dbReference type="PANTHER" id="PTHR43305:SF1">
    <property type="entry name" value="FAMILY N-ACETYLTRANSFERASE, PUTATIVE (AFU_ORTHOLOGUE AFUA_2G01380)-RELATED"/>
    <property type="match status" value="1"/>
</dbReference>
<proteinExistence type="predicted"/>
<organism evidence="2 3">
    <name type="scientific">Vibrio diazotrophicus</name>
    <dbReference type="NCBI Taxonomy" id="685"/>
    <lineage>
        <taxon>Bacteria</taxon>
        <taxon>Pseudomonadati</taxon>
        <taxon>Pseudomonadota</taxon>
        <taxon>Gammaproteobacteria</taxon>
        <taxon>Vibrionales</taxon>
        <taxon>Vibrionaceae</taxon>
        <taxon>Vibrio</taxon>
    </lineage>
</organism>
<dbReference type="InterPro" id="IPR052777">
    <property type="entry name" value="Acetyltransferase_Enz"/>
</dbReference>
<dbReference type="SUPFAM" id="SSF55729">
    <property type="entry name" value="Acyl-CoA N-acyltransferases (Nat)"/>
    <property type="match status" value="1"/>
</dbReference>
<accession>A0A2J8I3N7</accession>
<gene>
    <name evidence="2" type="ORF">C1N32_10125</name>
</gene>
<dbReference type="PANTHER" id="PTHR43305">
    <property type="entry name" value="FAMILY N-ACETYLTRANSFERASE, PUTATIVE (AFU_ORTHOLOGUE AFUA_2G01380)-RELATED"/>
    <property type="match status" value="1"/>
</dbReference>
<dbReference type="Pfam" id="PF00583">
    <property type="entry name" value="Acetyltransf_1"/>
    <property type="match status" value="1"/>
</dbReference>
<dbReference type="InterPro" id="IPR000182">
    <property type="entry name" value="GNAT_dom"/>
</dbReference>
<dbReference type="CDD" id="cd04301">
    <property type="entry name" value="NAT_SF"/>
    <property type="match status" value="1"/>
</dbReference>
<evidence type="ECO:0000259" key="1">
    <source>
        <dbReference type="PROSITE" id="PS51186"/>
    </source>
</evidence>
<dbReference type="AlphaFoldDB" id="A0A2J8I3N7"/>
<dbReference type="PROSITE" id="PS51186">
    <property type="entry name" value="GNAT"/>
    <property type="match status" value="1"/>
</dbReference>
<dbReference type="GO" id="GO:0016747">
    <property type="term" value="F:acyltransferase activity, transferring groups other than amino-acyl groups"/>
    <property type="evidence" value="ECO:0007669"/>
    <property type="project" value="InterPro"/>
</dbReference>
<dbReference type="OrthoDB" id="5419426at2"/>
<dbReference type="RefSeq" id="WP_102966160.1">
    <property type="nucleotide sequence ID" value="NZ_POSK01000005.1"/>
</dbReference>
<protein>
    <submittedName>
        <fullName evidence="2">GNAT family N-acetyltransferase</fullName>
    </submittedName>
</protein>